<evidence type="ECO:0000313" key="3">
    <source>
        <dbReference type="Proteomes" id="UP001066276"/>
    </source>
</evidence>
<gene>
    <name evidence="2" type="ORF">NDU88_010338</name>
</gene>
<sequence>MVITTMARCEGSGRGASSGVGVSEEKPPIREENWGRGGEAPRPEEITLCGLSKSCKSPLVENKRGRLPHPVGLRSSEPGRRSFIFGAEQAPSTKARGGLPRRPRSVPPSPILLQSRRSGEAGLPARPTLTGPHRMPGCNSAPGSGLAVPVALRPQDLPLLRFSGSGRGNI</sequence>
<dbReference type="EMBL" id="JANPWB010000011">
    <property type="protein sequence ID" value="KAJ1132008.1"/>
    <property type="molecule type" value="Genomic_DNA"/>
</dbReference>
<feature type="region of interest" description="Disordered" evidence="1">
    <location>
        <begin position="60"/>
        <end position="145"/>
    </location>
</feature>
<keyword evidence="3" id="KW-1185">Reference proteome</keyword>
<comment type="caution">
    <text evidence="2">The sequence shown here is derived from an EMBL/GenBank/DDBJ whole genome shotgun (WGS) entry which is preliminary data.</text>
</comment>
<name>A0AAV7PUV6_PLEWA</name>
<dbReference type="Proteomes" id="UP001066276">
    <property type="component" value="Chromosome 7"/>
</dbReference>
<evidence type="ECO:0000256" key="1">
    <source>
        <dbReference type="SAM" id="MobiDB-lite"/>
    </source>
</evidence>
<reference evidence="2" key="1">
    <citation type="journal article" date="2022" name="bioRxiv">
        <title>Sequencing and chromosome-scale assembly of the giantPleurodeles waltlgenome.</title>
        <authorList>
            <person name="Brown T."/>
            <person name="Elewa A."/>
            <person name="Iarovenko S."/>
            <person name="Subramanian E."/>
            <person name="Araus A.J."/>
            <person name="Petzold A."/>
            <person name="Susuki M."/>
            <person name="Suzuki K.-i.T."/>
            <person name="Hayashi T."/>
            <person name="Toyoda A."/>
            <person name="Oliveira C."/>
            <person name="Osipova E."/>
            <person name="Leigh N.D."/>
            <person name="Simon A."/>
            <person name="Yun M.H."/>
        </authorList>
    </citation>
    <scope>NUCLEOTIDE SEQUENCE</scope>
    <source>
        <strain evidence="2">20211129_DDA</strain>
        <tissue evidence="2">Liver</tissue>
    </source>
</reference>
<feature type="region of interest" description="Disordered" evidence="1">
    <location>
        <begin position="1"/>
        <end position="42"/>
    </location>
</feature>
<dbReference type="AlphaFoldDB" id="A0AAV7PUV6"/>
<feature type="compositionally biased region" description="Basic and acidic residues" evidence="1">
    <location>
        <begin position="23"/>
        <end position="42"/>
    </location>
</feature>
<accession>A0AAV7PUV6</accession>
<organism evidence="2 3">
    <name type="scientific">Pleurodeles waltl</name>
    <name type="common">Iberian ribbed newt</name>
    <dbReference type="NCBI Taxonomy" id="8319"/>
    <lineage>
        <taxon>Eukaryota</taxon>
        <taxon>Metazoa</taxon>
        <taxon>Chordata</taxon>
        <taxon>Craniata</taxon>
        <taxon>Vertebrata</taxon>
        <taxon>Euteleostomi</taxon>
        <taxon>Amphibia</taxon>
        <taxon>Batrachia</taxon>
        <taxon>Caudata</taxon>
        <taxon>Salamandroidea</taxon>
        <taxon>Salamandridae</taxon>
        <taxon>Pleurodelinae</taxon>
        <taxon>Pleurodeles</taxon>
    </lineage>
</organism>
<proteinExistence type="predicted"/>
<protein>
    <submittedName>
        <fullName evidence="2">Uncharacterized protein</fullName>
    </submittedName>
</protein>
<evidence type="ECO:0000313" key="2">
    <source>
        <dbReference type="EMBL" id="KAJ1132008.1"/>
    </source>
</evidence>